<dbReference type="PANTHER" id="PTHR48079">
    <property type="entry name" value="PROTEIN YEEZ"/>
    <property type="match status" value="1"/>
</dbReference>
<dbReference type="GO" id="GO:0004029">
    <property type="term" value="F:aldehyde dehydrogenase (NAD+) activity"/>
    <property type="evidence" value="ECO:0007669"/>
    <property type="project" value="TreeGrafter"/>
</dbReference>
<reference evidence="2 3" key="1">
    <citation type="submission" date="2016-07" db="EMBL/GenBank/DDBJ databases">
        <title>Draft genome sequence of Prauserella muralis DSM 45305, isolated from a mould-covered wall in an indoor environment.</title>
        <authorList>
            <person name="Ruckert C."/>
            <person name="Albersmeier A."/>
            <person name="Jiang C.-L."/>
            <person name="Jiang Y."/>
            <person name="Kalinowski J."/>
            <person name="Schneider O."/>
            <person name="Winkler A."/>
            <person name="Zotchev S.B."/>
        </authorList>
    </citation>
    <scope>NUCLEOTIDE SEQUENCE [LARGE SCALE GENOMIC DNA]</scope>
    <source>
        <strain evidence="2 3">DSM 45305</strain>
    </source>
</reference>
<feature type="domain" description="NAD-dependent epimerase/dehydratase" evidence="1">
    <location>
        <begin position="1"/>
        <end position="266"/>
    </location>
</feature>
<dbReference type="PANTHER" id="PTHR48079:SF6">
    <property type="entry name" value="NAD(P)-BINDING DOMAIN-CONTAINING PROTEIN-RELATED"/>
    <property type="match status" value="1"/>
</dbReference>
<comment type="caution">
    <text evidence="2">The sequence shown here is derived from an EMBL/GenBank/DDBJ whole genome shotgun (WGS) entry which is preliminary data.</text>
</comment>
<dbReference type="EMBL" id="MASW01000007">
    <property type="protein sequence ID" value="PXY19469.1"/>
    <property type="molecule type" value="Genomic_DNA"/>
</dbReference>
<dbReference type="AlphaFoldDB" id="A0A2V4AHW6"/>
<dbReference type="InterPro" id="IPR036291">
    <property type="entry name" value="NAD(P)-bd_dom_sf"/>
</dbReference>
<dbReference type="GO" id="GO:0005737">
    <property type="term" value="C:cytoplasm"/>
    <property type="evidence" value="ECO:0007669"/>
    <property type="project" value="TreeGrafter"/>
</dbReference>
<dbReference type="InterPro" id="IPR051783">
    <property type="entry name" value="NAD(P)-dependent_oxidoreduct"/>
</dbReference>
<name>A0A2V4AHW6_9PSEU</name>
<keyword evidence="3" id="KW-1185">Reference proteome</keyword>
<proteinExistence type="predicted"/>
<dbReference type="Gene3D" id="3.40.50.720">
    <property type="entry name" value="NAD(P)-binding Rossmann-like Domain"/>
    <property type="match status" value="1"/>
</dbReference>
<evidence type="ECO:0000313" key="2">
    <source>
        <dbReference type="EMBL" id="PXY19469.1"/>
    </source>
</evidence>
<protein>
    <recommendedName>
        <fullName evidence="1">NAD-dependent epimerase/dehydratase domain-containing protein</fullName>
    </recommendedName>
</protein>
<sequence length="358" mass="37836">MTGATGRVGANLVDRLVSSGVTVRAFVRPDSPHRAKLAAFPGVEIADGDLRDTEAIEDACRDVTHVAHLAARMTLGDGPVDDFYDLNAFSTLRLLEGVIRQAPGLRRFVLASTDSTYRPGAPVAVPLTEDVPQEPADYYGTSKLLGELILRNRAAQFDLPFSIVRYGTVLSPEEADNLYRLGFLRGWLRAQQSAGRRSTLWPLFEGRPDLAAIVDAATPGEPPDTAAGFIGPDGPWTLSAVDVRDAAEATILALTEPGAVGRAFNIVAAEPITADAGAAAVAETFGVPKVLVPLPFTWRLELSIDAARAHLGYRPAYDYRATVEAGLATNLPPADRFVPAAEGADGVLAALSGGNARG</sequence>
<evidence type="ECO:0000313" key="3">
    <source>
        <dbReference type="Proteomes" id="UP000249915"/>
    </source>
</evidence>
<evidence type="ECO:0000259" key="1">
    <source>
        <dbReference type="Pfam" id="PF01370"/>
    </source>
</evidence>
<gene>
    <name evidence="2" type="ORF">BAY60_32535</name>
</gene>
<accession>A0A2V4AHW6</accession>
<dbReference type="Proteomes" id="UP000249915">
    <property type="component" value="Unassembled WGS sequence"/>
</dbReference>
<dbReference type="Pfam" id="PF01370">
    <property type="entry name" value="Epimerase"/>
    <property type="match status" value="1"/>
</dbReference>
<organism evidence="2 3">
    <name type="scientific">Prauserella muralis</name>
    <dbReference type="NCBI Taxonomy" id="588067"/>
    <lineage>
        <taxon>Bacteria</taxon>
        <taxon>Bacillati</taxon>
        <taxon>Actinomycetota</taxon>
        <taxon>Actinomycetes</taxon>
        <taxon>Pseudonocardiales</taxon>
        <taxon>Pseudonocardiaceae</taxon>
        <taxon>Prauserella</taxon>
    </lineage>
</organism>
<dbReference type="InterPro" id="IPR001509">
    <property type="entry name" value="Epimerase_deHydtase"/>
</dbReference>
<dbReference type="SUPFAM" id="SSF51735">
    <property type="entry name" value="NAD(P)-binding Rossmann-fold domains"/>
    <property type="match status" value="1"/>
</dbReference>